<evidence type="ECO:0000256" key="6">
    <source>
        <dbReference type="SAM" id="Phobius"/>
    </source>
</evidence>
<dbReference type="PROSITE" id="PS50109">
    <property type="entry name" value="HIS_KIN"/>
    <property type="match status" value="1"/>
</dbReference>
<dbReference type="Pfam" id="PF02518">
    <property type="entry name" value="HATPase_c"/>
    <property type="match status" value="1"/>
</dbReference>
<dbReference type="PANTHER" id="PTHR43304">
    <property type="entry name" value="PHYTOCHROME-LIKE PROTEIN CPH1"/>
    <property type="match status" value="1"/>
</dbReference>
<dbReference type="FunFam" id="3.30.565.10:FF:000006">
    <property type="entry name" value="Sensor histidine kinase WalK"/>
    <property type="match status" value="1"/>
</dbReference>
<reference evidence="9" key="1">
    <citation type="submission" date="2012-06" db="EMBL/GenBank/DDBJ databases">
        <title>Complete sequence of chromosome of Desulfomonile tiedjei DSM 6799.</title>
        <authorList>
            <person name="Lucas S."/>
            <person name="Copeland A."/>
            <person name="Lapidus A."/>
            <person name="Glavina del Rio T."/>
            <person name="Dalin E."/>
            <person name="Tice H."/>
            <person name="Bruce D."/>
            <person name="Goodwin L."/>
            <person name="Pitluck S."/>
            <person name="Peters L."/>
            <person name="Ovchinnikova G."/>
            <person name="Zeytun A."/>
            <person name="Lu M."/>
            <person name="Kyrpides N."/>
            <person name="Mavromatis K."/>
            <person name="Ivanova N."/>
            <person name="Brettin T."/>
            <person name="Detter J.C."/>
            <person name="Han C."/>
            <person name="Larimer F."/>
            <person name="Land M."/>
            <person name="Hauser L."/>
            <person name="Markowitz V."/>
            <person name="Cheng J.-F."/>
            <person name="Hugenholtz P."/>
            <person name="Woyke T."/>
            <person name="Wu D."/>
            <person name="Spring S."/>
            <person name="Schroeder M."/>
            <person name="Brambilla E."/>
            <person name="Klenk H.-P."/>
            <person name="Eisen J.A."/>
        </authorList>
    </citation>
    <scope>NUCLEOTIDE SEQUENCE [LARGE SCALE GENOMIC DNA]</scope>
    <source>
        <strain evidence="9">ATCC 49306 / DSM 6799 / DCB-1</strain>
    </source>
</reference>
<dbReference type="InterPro" id="IPR003594">
    <property type="entry name" value="HATPase_dom"/>
</dbReference>
<dbReference type="SUPFAM" id="SSF53850">
    <property type="entry name" value="Periplasmic binding protein-like II"/>
    <property type="match status" value="1"/>
</dbReference>
<name>I4C2H7_DESTA</name>
<dbReference type="CDD" id="cd13704">
    <property type="entry name" value="PBP2_HisK"/>
    <property type="match status" value="1"/>
</dbReference>
<feature type="domain" description="Histidine kinase" evidence="7">
    <location>
        <begin position="377"/>
        <end position="590"/>
    </location>
</feature>
<keyword evidence="6" id="KW-0472">Membrane</keyword>
<evidence type="ECO:0000256" key="4">
    <source>
        <dbReference type="ARBA" id="ARBA00022679"/>
    </source>
</evidence>
<keyword evidence="6" id="KW-1133">Transmembrane helix</keyword>
<dbReference type="InterPro" id="IPR001638">
    <property type="entry name" value="Solute-binding_3/MltF_N"/>
</dbReference>
<dbReference type="Gene3D" id="3.30.565.10">
    <property type="entry name" value="Histidine kinase-like ATPase, C-terminal domain"/>
    <property type="match status" value="1"/>
</dbReference>
<dbReference type="PATRIC" id="fig|706587.4.peg.1200"/>
<evidence type="ECO:0000259" key="7">
    <source>
        <dbReference type="PROSITE" id="PS50109"/>
    </source>
</evidence>
<dbReference type="SMART" id="SM00062">
    <property type="entry name" value="PBPb"/>
    <property type="match status" value="1"/>
</dbReference>
<evidence type="ECO:0000313" key="9">
    <source>
        <dbReference type="Proteomes" id="UP000006055"/>
    </source>
</evidence>
<keyword evidence="3" id="KW-0597">Phosphoprotein</keyword>
<gene>
    <name evidence="8" type="ordered locus">Desti_1052</name>
</gene>
<keyword evidence="4 8" id="KW-0808">Transferase</keyword>
<dbReference type="EC" id="2.7.13.3" evidence="2"/>
<sequence>MKTRTLLTLLFVVRSAFVLTRICQHLGAKRRTAVDRSIMANVEGCFEAVRSEASELRCFLSLFLIVSFFVFGFFFPGNCSAETDRPVIRVGSEIEFPPFALVDESGQPSGFSVDLIKAVAEAMGLSVVFESGDWNKMWNDLVSGKLDVLPIVAKSTERARLVDFSLAHTETFDAFFVRDGSPILGTIEAAQGKTIVAMRSDAAHHELLELNFQGELMLADTIPEGLSMVAAGKCDAFLCSKLIGILAIKTHGIRGLTAGPPIPDYKRVFSFGIRKGEDELKEKLNQGLLIVKTGGQYDRIYEKWLAFDDPWLRYRKYLLLGLPVAIVIAFGAMLWSAMLKKLVSKRTSELAAKNEELEHTLTDLIRANADLEHFAYVASHDLQEPLRTVASALQMFEKKHKGKFDKDSDQLIDFAVNGAKRMRSLIRDLLTYSRLDTQGQSFTAVDMTEVLDRSIENCGSLIKEKGTEITYDRMPTITGDPLQLVQLLQNLIGNAVKFGPAVSSKVHVSAQQNGNEWVFSVKDNGTGIKEKYFDRIFVIFQQLSKKGPFHGTGIGLAIVKKIVERHHGRVWVESEVGVGSTFYFAIPNRICEKKAILG</sequence>
<dbReference type="PANTHER" id="PTHR43304:SF1">
    <property type="entry name" value="PAC DOMAIN-CONTAINING PROTEIN"/>
    <property type="match status" value="1"/>
</dbReference>
<dbReference type="InterPro" id="IPR052162">
    <property type="entry name" value="Sensor_kinase/Photoreceptor"/>
</dbReference>
<evidence type="ECO:0000313" key="8">
    <source>
        <dbReference type="EMBL" id="AFM23768.1"/>
    </source>
</evidence>
<dbReference type="PRINTS" id="PR00344">
    <property type="entry name" value="BCTRLSENSOR"/>
</dbReference>
<dbReference type="SUPFAM" id="SSF55874">
    <property type="entry name" value="ATPase domain of HSP90 chaperone/DNA topoisomerase II/histidine kinase"/>
    <property type="match status" value="1"/>
</dbReference>
<dbReference type="SUPFAM" id="SSF47384">
    <property type="entry name" value="Homodimeric domain of signal transducing histidine kinase"/>
    <property type="match status" value="1"/>
</dbReference>
<dbReference type="RefSeq" id="WP_014808921.1">
    <property type="nucleotide sequence ID" value="NC_018025.1"/>
</dbReference>
<keyword evidence="9" id="KW-1185">Reference proteome</keyword>
<dbReference type="InterPro" id="IPR004358">
    <property type="entry name" value="Sig_transdc_His_kin-like_C"/>
</dbReference>
<dbReference type="HOGENOM" id="CLU_403733_0_0_7"/>
<organism evidence="8 9">
    <name type="scientific">Desulfomonile tiedjei (strain ATCC 49306 / DSM 6799 / DCB-1)</name>
    <dbReference type="NCBI Taxonomy" id="706587"/>
    <lineage>
        <taxon>Bacteria</taxon>
        <taxon>Pseudomonadati</taxon>
        <taxon>Thermodesulfobacteriota</taxon>
        <taxon>Desulfomonilia</taxon>
        <taxon>Desulfomonilales</taxon>
        <taxon>Desulfomonilaceae</taxon>
        <taxon>Desulfomonile</taxon>
    </lineage>
</organism>
<dbReference type="eggNOG" id="COG0834">
    <property type="taxonomic scope" value="Bacteria"/>
</dbReference>
<dbReference type="InterPro" id="IPR003661">
    <property type="entry name" value="HisK_dim/P_dom"/>
</dbReference>
<dbReference type="EMBL" id="CP003360">
    <property type="protein sequence ID" value="AFM23768.1"/>
    <property type="molecule type" value="Genomic_DNA"/>
</dbReference>
<protein>
    <recommendedName>
        <fullName evidence="2">histidine kinase</fullName>
        <ecNumber evidence="2">2.7.13.3</ecNumber>
    </recommendedName>
</protein>
<dbReference type="STRING" id="706587.Desti_1052"/>
<evidence type="ECO:0000256" key="1">
    <source>
        <dbReference type="ARBA" id="ARBA00000085"/>
    </source>
</evidence>
<dbReference type="InterPro" id="IPR036890">
    <property type="entry name" value="HATPase_C_sf"/>
</dbReference>
<dbReference type="KEGG" id="dti:Desti_1052"/>
<feature type="transmembrane region" description="Helical" evidence="6">
    <location>
        <begin position="317"/>
        <end position="338"/>
    </location>
</feature>
<dbReference type="Gene3D" id="3.40.190.10">
    <property type="entry name" value="Periplasmic binding protein-like II"/>
    <property type="match status" value="2"/>
</dbReference>
<comment type="catalytic activity">
    <reaction evidence="1">
        <text>ATP + protein L-histidine = ADP + protein N-phospho-L-histidine.</text>
        <dbReference type="EC" id="2.7.13.3"/>
    </reaction>
</comment>
<dbReference type="SMART" id="SM00387">
    <property type="entry name" value="HATPase_c"/>
    <property type="match status" value="1"/>
</dbReference>
<dbReference type="eggNOG" id="COG4251">
    <property type="taxonomic scope" value="Bacteria"/>
</dbReference>
<dbReference type="CDD" id="cd00082">
    <property type="entry name" value="HisKA"/>
    <property type="match status" value="1"/>
</dbReference>
<dbReference type="Gene3D" id="1.10.287.130">
    <property type="match status" value="1"/>
</dbReference>
<dbReference type="AlphaFoldDB" id="I4C2H7"/>
<dbReference type="Proteomes" id="UP000006055">
    <property type="component" value="Chromosome"/>
</dbReference>
<keyword evidence="6" id="KW-0812">Transmembrane</keyword>
<evidence type="ECO:0000256" key="3">
    <source>
        <dbReference type="ARBA" id="ARBA00022553"/>
    </source>
</evidence>
<dbReference type="Pfam" id="PF00512">
    <property type="entry name" value="HisKA"/>
    <property type="match status" value="1"/>
</dbReference>
<keyword evidence="5 8" id="KW-0418">Kinase</keyword>
<dbReference type="GO" id="GO:0000155">
    <property type="term" value="F:phosphorelay sensor kinase activity"/>
    <property type="evidence" value="ECO:0007669"/>
    <property type="project" value="InterPro"/>
</dbReference>
<feature type="transmembrane region" description="Helical" evidence="6">
    <location>
        <begin position="59"/>
        <end position="79"/>
    </location>
</feature>
<dbReference type="InterPro" id="IPR036097">
    <property type="entry name" value="HisK_dim/P_sf"/>
</dbReference>
<dbReference type="InterPro" id="IPR005467">
    <property type="entry name" value="His_kinase_dom"/>
</dbReference>
<evidence type="ECO:0000256" key="5">
    <source>
        <dbReference type="ARBA" id="ARBA00022777"/>
    </source>
</evidence>
<dbReference type="OrthoDB" id="5479699at2"/>
<evidence type="ECO:0000256" key="2">
    <source>
        <dbReference type="ARBA" id="ARBA00012438"/>
    </source>
</evidence>
<proteinExistence type="predicted"/>
<accession>I4C2H7</accession>
<dbReference type="Pfam" id="PF00497">
    <property type="entry name" value="SBP_bac_3"/>
    <property type="match status" value="1"/>
</dbReference>
<dbReference type="SMART" id="SM00388">
    <property type="entry name" value="HisKA"/>
    <property type="match status" value="1"/>
</dbReference>